<proteinExistence type="predicted"/>
<dbReference type="AlphaFoldDB" id="A0A5N6U9I1"/>
<accession>A0A5N6U9I1</accession>
<gene>
    <name evidence="1" type="ORF">BDV25DRAFT_146415</name>
</gene>
<dbReference type="InterPro" id="IPR036465">
    <property type="entry name" value="vWFA_dom_sf"/>
</dbReference>
<evidence type="ECO:0000313" key="1">
    <source>
        <dbReference type="EMBL" id="KAE8155274.1"/>
    </source>
</evidence>
<protein>
    <recommendedName>
        <fullName evidence="3">Peptidase C1A papain C-terminal domain-containing protein</fullName>
    </recommendedName>
</protein>
<dbReference type="Gene3D" id="3.90.70.10">
    <property type="entry name" value="Cysteine proteinases"/>
    <property type="match status" value="1"/>
</dbReference>
<dbReference type="InterPro" id="IPR038765">
    <property type="entry name" value="Papain-like_cys_pep_sf"/>
</dbReference>
<keyword evidence="2" id="KW-1185">Reference proteome</keyword>
<evidence type="ECO:0008006" key="3">
    <source>
        <dbReference type="Google" id="ProtNLM"/>
    </source>
</evidence>
<organism evidence="1 2">
    <name type="scientific">Aspergillus avenaceus</name>
    <dbReference type="NCBI Taxonomy" id="36643"/>
    <lineage>
        <taxon>Eukaryota</taxon>
        <taxon>Fungi</taxon>
        <taxon>Dikarya</taxon>
        <taxon>Ascomycota</taxon>
        <taxon>Pezizomycotina</taxon>
        <taxon>Eurotiomycetes</taxon>
        <taxon>Eurotiomycetidae</taxon>
        <taxon>Eurotiales</taxon>
        <taxon>Aspergillaceae</taxon>
        <taxon>Aspergillus</taxon>
        <taxon>Aspergillus subgen. Circumdati</taxon>
    </lineage>
</organism>
<dbReference type="SUPFAM" id="SSF53300">
    <property type="entry name" value="vWA-like"/>
    <property type="match status" value="1"/>
</dbReference>
<reference evidence="1 2" key="1">
    <citation type="submission" date="2019-04" db="EMBL/GenBank/DDBJ databases">
        <title>Friends and foes A comparative genomics study of 23 Aspergillus species from section Flavi.</title>
        <authorList>
            <consortium name="DOE Joint Genome Institute"/>
            <person name="Kjaerbolling I."/>
            <person name="Vesth T."/>
            <person name="Frisvad J.C."/>
            <person name="Nybo J.L."/>
            <person name="Theobald S."/>
            <person name="Kildgaard S."/>
            <person name="Isbrandt T."/>
            <person name="Kuo A."/>
            <person name="Sato A."/>
            <person name="Lyhne E.K."/>
            <person name="Kogle M.E."/>
            <person name="Wiebenga A."/>
            <person name="Kun R.S."/>
            <person name="Lubbers R.J."/>
            <person name="Makela M.R."/>
            <person name="Barry K."/>
            <person name="Chovatia M."/>
            <person name="Clum A."/>
            <person name="Daum C."/>
            <person name="Haridas S."/>
            <person name="He G."/>
            <person name="LaButti K."/>
            <person name="Lipzen A."/>
            <person name="Mondo S."/>
            <person name="Riley R."/>
            <person name="Salamov A."/>
            <person name="Simmons B.A."/>
            <person name="Magnuson J.K."/>
            <person name="Henrissat B."/>
            <person name="Mortensen U.H."/>
            <person name="Larsen T.O."/>
            <person name="Devries R.P."/>
            <person name="Grigoriev I.V."/>
            <person name="Machida M."/>
            <person name="Baker S.E."/>
            <person name="Andersen M.R."/>
        </authorList>
    </citation>
    <scope>NUCLEOTIDE SEQUENCE [LARGE SCALE GENOMIC DNA]</scope>
    <source>
        <strain evidence="1 2">IBT 18842</strain>
    </source>
</reference>
<dbReference type="SUPFAM" id="SSF54001">
    <property type="entry name" value="Cysteine proteinases"/>
    <property type="match status" value="1"/>
</dbReference>
<sequence>MSAQSETAVVGCLFDVSRPMREAFEASSCEESVSKRLDIILDAALKLARTEYQNNAQALIFVGVFGLKFQDTSPQVVDLCSVLEALFEDGEESKTGHKLLIDLLNVNNLTLISKYIGQGLTDLEVRVIYVHLKRHLNLLTEFTNGVDQAAAYNAPEKAEALANANHRVGYPFLGPLSRFFTFIREHGIPKEWLLDSASLNPRPVSNVLNVLQRLQVYRKEMKAIIFKYAMRQCMYGDTPMNDALERSLEVFQKHPDAGQRVLILVSNGNPTDGDPLPIARRLWENDVKLASVYLTSDKRVPRRHLYDREDSSWSQGQRTLFRLASKVPLAMHPVSMLSSNGWQIPSSGECALYATVCSTDLMDKLHSLLLSASPRPAKSSRFCRKPMDQGCNKTCYAHATAAGVHLAFARHSGRRASFPSAKEILEKVLEEFPPDVGQTIENVLKKISEWYHPFQARQVDVEKARQAVLQRRPVIATFCLSRSGWRTFRNFFKDPKTRDKVLTSAHMAPHRKTDATSWHVVVMTDCGRQSMTFLNSWGKNWGDNGSFSIEDHTVLGVDSRPEMRYYEIFWLEGALSEDQRQVYYARTEKLLRSHAARHPSILELEVQCPLCQHISRIADFTGTVRQIACPHCQGSFAPELYYFLKALYSRAGIDGADYAADVTAKEPLSSVSKDRRLPFGLKG</sequence>
<dbReference type="Gene3D" id="3.40.50.410">
    <property type="entry name" value="von Willebrand factor, type A domain"/>
    <property type="match status" value="1"/>
</dbReference>
<dbReference type="EMBL" id="ML742023">
    <property type="protein sequence ID" value="KAE8155274.1"/>
    <property type="molecule type" value="Genomic_DNA"/>
</dbReference>
<dbReference type="Proteomes" id="UP000325780">
    <property type="component" value="Unassembled WGS sequence"/>
</dbReference>
<dbReference type="OrthoDB" id="3789175at2759"/>
<name>A0A5N6U9I1_ASPAV</name>
<evidence type="ECO:0000313" key="2">
    <source>
        <dbReference type="Proteomes" id="UP000325780"/>
    </source>
</evidence>